<evidence type="ECO:0000313" key="2">
    <source>
        <dbReference type="Proteomes" id="UP001246858"/>
    </source>
</evidence>
<dbReference type="EMBL" id="JAVDTF010000007">
    <property type="protein sequence ID" value="MDR6786493.1"/>
    <property type="molecule type" value="Genomic_DNA"/>
</dbReference>
<name>A0ACC6L4A8_9SPHI</name>
<gene>
    <name evidence="1" type="ORF">J2X78_005088</name>
</gene>
<organism evidence="1 2">
    <name type="scientific">Pedobacter africanus</name>
    <dbReference type="NCBI Taxonomy" id="151894"/>
    <lineage>
        <taxon>Bacteria</taxon>
        <taxon>Pseudomonadati</taxon>
        <taxon>Bacteroidota</taxon>
        <taxon>Sphingobacteriia</taxon>
        <taxon>Sphingobacteriales</taxon>
        <taxon>Sphingobacteriaceae</taxon>
        <taxon>Pedobacter</taxon>
    </lineage>
</organism>
<evidence type="ECO:0000313" key="1">
    <source>
        <dbReference type="EMBL" id="MDR6786493.1"/>
    </source>
</evidence>
<keyword evidence="2" id="KW-1185">Reference proteome</keyword>
<sequence length="65" mass="7493">MENNTSELESISFDSLSVKSYEYLYAQQDSCEKKYGIGAYQNWFYDQTTGELSFSNDGVKKLIID</sequence>
<proteinExistence type="predicted"/>
<protein>
    <submittedName>
        <fullName evidence="1">Uncharacterized protein</fullName>
    </submittedName>
</protein>
<accession>A0ACC6L4A8</accession>
<reference evidence="1" key="1">
    <citation type="submission" date="2023-07" db="EMBL/GenBank/DDBJ databases">
        <title>Sorghum-associated microbial communities from plants grown in Nebraska, USA.</title>
        <authorList>
            <person name="Schachtman D."/>
        </authorList>
    </citation>
    <scope>NUCLEOTIDE SEQUENCE</scope>
    <source>
        <strain evidence="1">2697</strain>
    </source>
</reference>
<comment type="caution">
    <text evidence="1">The sequence shown here is derived from an EMBL/GenBank/DDBJ whole genome shotgun (WGS) entry which is preliminary data.</text>
</comment>
<dbReference type="Proteomes" id="UP001246858">
    <property type="component" value="Unassembled WGS sequence"/>
</dbReference>